<organism evidence="8 9">
    <name type="scientific">Ramlibacter albus</name>
    <dbReference type="NCBI Taxonomy" id="2079448"/>
    <lineage>
        <taxon>Bacteria</taxon>
        <taxon>Pseudomonadati</taxon>
        <taxon>Pseudomonadota</taxon>
        <taxon>Betaproteobacteria</taxon>
        <taxon>Burkholderiales</taxon>
        <taxon>Comamonadaceae</taxon>
        <taxon>Ramlibacter</taxon>
    </lineage>
</organism>
<evidence type="ECO:0000313" key="8">
    <source>
        <dbReference type="EMBL" id="MBC5765179.1"/>
    </source>
</evidence>
<keyword evidence="3" id="KW-0678">Repressor</keyword>
<dbReference type="Proteomes" id="UP000596827">
    <property type="component" value="Unassembled WGS sequence"/>
</dbReference>
<accession>A0A923M9E1</accession>
<dbReference type="AlphaFoldDB" id="A0A923M9E1"/>
<dbReference type="Gene3D" id="2.30.30.110">
    <property type="match status" value="1"/>
</dbReference>
<proteinExistence type="inferred from homology"/>
<keyword evidence="4" id="KW-0805">Transcription regulation</keyword>
<protein>
    <recommendedName>
        <fullName evidence="2">Toxin CcdB</fullName>
    </recommendedName>
    <alternativeName>
        <fullName evidence="7">Cytotoxic protein CcdB</fullName>
    </alternativeName>
    <alternativeName>
        <fullName evidence="6">Protein LetD</fullName>
    </alternativeName>
</protein>
<dbReference type="EMBL" id="JACORU010000004">
    <property type="protein sequence ID" value="MBC5765179.1"/>
    <property type="molecule type" value="Genomic_DNA"/>
</dbReference>
<name>A0A923M9E1_9BURK</name>
<evidence type="ECO:0000256" key="7">
    <source>
        <dbReference type="ARBA" id="ARBA00033135"/>
    </source>
</evidence>
<dbReference type="InterPro" id="IPR002712">
    <property type="entry name" value="CcdB"/>
</dbReference>
<dbReference type="GO" id="GO:0008657">
    <property type="term" value="F:DNA topoisomerase type II (double strand cut, ATP-hydrolyzing) inhibitor activity"/>
    <property type="evidence" value="ECO:0007669"/>
    <property type="project" value="InterPro"/>
</dbReference>
<gene>
    <name evidence="8" type="ORF">H8R02_12000</name>
</gene>
<dbReference type="GO" id="GO:0006276">
    <property type="term" value="P:plasmid maintenance"/>
    <property type="evidence" value="ECO:0007669"/>
    <property type="project" value="InterPro"/>
</dbReference>
<keyword evidence="5" id="KW-0804">Transcription</keyword>
<evidence type="ECO:0000256" key="1">
    <source>
        <dbReference type="ARBA" id="ARBA00005230"/>
    </source>
</evidence>
<evidence type="ECO:0000313" key="9">
    <source>
        <dbReference type="Proteomes" id="UP000596827"/>
    </source>
</evidence>
<evidence type="ECO:0000256" key="5">
    <source>
        <dbReference type="ARBA" id="ARBA00023163"/>
    </source>
</evidence>
<evidence type="ECO:0000256" key="4">
    <source>
        <dbReference type="ARBA" id="ARBA00023015"/>
    </source>
</evidence>
<dbReference type="InterPro" id="IPR011067">
    <property type="entry name" value="Plasmid_toxin/cell-grow_inhib"/>
</dbReference>
<dbReference type="Pfam" id="PF01845">
    <property type="entry name" value="CcdB"/>
    <property type="match status" value="1"/>
</dbReference>
<comment type="similarity">
    <text evidence="1">Belongs to the CcdB toxin family.</text>
</comment>
<evidence type="ECO:0000256" key="6">
    <source>
        <dbReference type="ARBA" id="ARBA00029628"/>
    </source>
</evidence>
<keyword evidence="9" id="KW-1185">Reference proteome</keyword>
<evidence type="ECO:0000256" key="3">
    <source>
        <dbReference type="ARBA" id="ARBA00022491"/>
    </source>
</evidence>
<evidence type="ECO:0000256" key="2">
    <source>
        <dbReference type="ARBA" id="ARBA00015075"/>
    </source>
</evidence>
<comment type="caution">
    <text evidence="8">The sequence shown here is derived from an EMBL/GenBank/DDBJ whole genome shotgun (WGS) entry which is preliminary data.</text>
</comment>
<dbReference type="SUPFAM" id="SSF50118">
    <property type="entry name" value="Cell growth inhibitor/plasmid maintenance toxic component"/>
    <property type="match status" value="1"/>
</dbReference>
<reference evidence="8" key="1">
    <citation type="submission" date="2020-08" db="EMBL/GenBank/DDBJ databases">
        <title>Ramlibacter sp. GTP1 16S ribosomal RNA gene genome sequencing and assembly.</title>
        <authorList>
            <person name="Kang M."/>
        </authorList>
    </citation>
    <scope>NUCLEOTIDE SEQUENCE</scope>
    <source>
        <strain evidence="8">GTP1</strain>
    </source>
</reference>
<dbReference type="RefSeq" id="WP_187081661.1">
    <property type="nucleotide sequence ID" value="NZ_JACORU010000004.1"/>
</dbReference>
<sequence length="109" mass="12019">MAQFDVHANKGKQRDAIPFVVVVQSSFFDAYHRRVVVPLARTTVTSGKRSATGARLNPIFRIRNTDVTLHPLQVVSVAFEELGPKVSSLAEHGQAITDALDEVFSRSWG</sequence>